<dbReference type="KEGG" id="salq:SYNTR_1224"/>
<dbReference type="AlphaFoldDB" id="A0A6I6DFF9"/>
<dbReference type="GO" id="GO:0042601">
    <property type="term" value="C:endospore-forming forespore"/>
    <property type="evidence" value="ECO:0007669"/>
    <property type="project" value="TreeGrafter"/>
</dbReference>
<gene>
    <name evidence="1" type="ORF">SYNTR_1224</name>
</gene>
<name>A0A6I6DFF9_9FIRM</name>
<dbReference type="OrthoDB" id="9787095at2"/>
<organism evidence="1 2">
    <name type="scientific">Candidatus Syntrophocurvum alkaliphilum</name>
    <dbReference type="NCBI Taxonomy" id="2293317"/>
    <lineage>
        <taxon>Bacteria</taxon>
        <taxon>Bacillati</taxon>
        <taxon>Bacillota</taxon>
        <taxon>Clostridia</taxon>
        <taxon>Eubacteriales</taxon>
        <taxon>Syntrophomonadaceae</taxon>
        <taxon>Candidatus Syntrophocurvum</taxon>
    </lineage>
</organism>
<reference evidence="2" key="1">
    <citation type="journal article" date="2019" name="Microbiology">
        <title>Complete Genome Sequence of an Uncultured Bacterium of the Candidate Phylum Bipolaricaulota.</title>
        <authorList>
            <person name="Kadnikov V.V."/>
            <person name="Mardanov A.V."/>
            <person name="Beletsky A.V."/>
            <person name="Frank Y.A."/>
            <person name="Karnachuk O.V."/>
            <person name="Ravin N.V."/>
        </authorList>
    </citation>
    <scope>NUCLEOTIDE SEQUENCE [LARGE SCALE GENOMIC DNA]</scope>
</reference>
<dbReference type="Proteomes" id="UP000426444">
    <property type="component" value="Chromosome"/>
</dbReference>
<protein>
    <submittedName>
        <fullName evidence="1">Spore photoproduct lyase</fullName>
        <ecNumber evidence="1">4.1.99.14</ecNumber>
    </submittedName>
</protein>
<proteinExistence type="predicted"/>
<dbReference type="EMBL" id="CP046457">
    <property type="protein sequence ID" value="QGT99817.1"/>
    <property type="molecule type" value="Genomic_DNA"/>
</dbReference>
<accession>A0A6I6DFF9</accession>
<dbReference type="InterPro" id="IPR007197">
    <property type="entry name" value="rSAM"/>
</dbReference>
<dbReference type="SFLD" id="SFLDF00412">
    <property type="entry name" value="spore_photoproduct_lyase_2"/>
    <property type="match status" value="1"/>
</dbReference>
<evidence type="ECO:0000313" key="2">
    <source>
        <dbReference type="Proteomes" id="UP000426444"/>
    </source>
</evidence>
<evidence type="ECO:0000313" key="1">
    <source>
        <dbReference type="EMBL" id="QGT99817.1"/>
    </source>
</evidence>
<dbReference type="Gene3D" id="3.80.30.30">
    <property type="match status" value="1"/>
</dbReference>
<dbReference type="RefSeq" id="WP_156203670.1">
    <property type="nucleotide sequence ID" value="NZ_CP046457.1"/>
</dbReference>
<sequence>MGIKAKRVFFEKEALDYPIGKEIIKKLRKEDIPIDFLKSHNRVTGIPGKDSREAFFQGKNTLVVGVRRTLDFATCKPSAHYQLPLVTGCEGICEYCYLNTQMGKKPYTRVYVNVDDILAQAKKYIEERKPDVTFFEAAATSDPIPVEPYSGALKKAIEFFASEELGRLRFVTKFNQVDTLLDIDHKKHTRIRFSINSDKVIKNYEHRTPKLATRLETLSRVVKHGYPSGVIIAPVVLENGWKEDYKRLLVDMKYQLGDRDYSEIDFEVISHRFTRKARSNIIEVFPDTKLSMDEEKDRQFKYGQFGYGKYVYTKDMLKDMENFFRENINDMFPGSEIKYVI</sequence>
<dbReference type="EC" id="4.1.99.14" evidence="1"/>
<dbReference type="SUPFAM" id="SSF102114">
    <property type="entry name" value="Radical SAM enzymes"/>
    <property type="match status" value="1"/>
</dbReference>
<dbReference type="InterPro" id="IPR049539">
    <property type="entry name" value="SPL"/>
</dbReference>
<dbReference type="GO" id="GO:0003913">
    <property type="term" value="F:DNA photolyase activity"/>
    <property type="evidence" value="ECO:0007669"/>
    <property type="project" value="InterPro"/>
</dbReference>
<dbReference type="Pfam" id="PF20903">
    <property type="entry name" value="SPL"/>
    <property type="match status" value="1"/>
</dbReference>
<dbReference type="PANTHER" id="PTHR37822">
    <property type="entry name" value="SPORE PHOTOPRODUCT LYASE-RELATED"/>
    <property type="match status" value="1"/>
</dbReference>
<dbReference type="PANTHER" id="PTHR37822:SF2">
    <property type="entry name" value="SPORE PHOTOPRODUCT LYASE"/>
    <property type="match status" value="1"/>
</dbReference>
<dbReference type="SFLD" id="SFLDS00029">
    <property type="entry name" value="Radical_SAM"/>
    <property type="match status" value="1"/>
</dbReference>
<dbReference type="SFLD" id="SFLDG01079">
    <property type="entry name" value="spore_photoproduct_lyase_like"/>
    <property type="match status" value="1"/>
</dbReference>
<dbReference type="InterPro" id="IPR034559">
    <property type="entry name" value="SPL_Clostridia"/>
</dbReference>
<dbReference type="Gene3D" id="3.40.50.12110">
    <property type="match status" value="1"/>
</dbReference>
<dbReference type="GO" id="GO:0051539">
    <property type="term" value="F:4 iron, 4 sulfur cluster binding"/>
    <property type="evidence" value="ECO:0007669"/>
    <property type="project" value="TreeGrafter"/>
</dbReference>
<dbReference type="GO" id="GO:1904047">
    <property type="term" value="F:S-adenosyl-L-methionine binding"/>
    <property type="evidence" value="ECO:0007669"/>
    <property type="project" value="InterPro"/>
</dbReference>
<dbReference type="NCBIfam" id="TIGR04070">
    <property type="entry name" value="photo_TT_lyase"/>
    <property type="match status" value="1"/>
</dbReference>
<dbReference type="InterPro" id="IPR058240">
    <property type="entry name" value="rSAM_sf"/>
</dbReference>
<keyword evidence="2" id="KW-1185">Reference proteome</keyword>
<dbReference type="InterPro" id="IPR023897">
    <property type="entry name" value="SPL_firmicutes"/>
</dbReference>
<keyword evidence="1" id="KW-0456">Lyase</keyword>